<protein>
    <submittedName>
        <fullName evidence="2">Uncharacterized protein</fullName>
    </submittedName>
</protein>
<reference evidence="3" key="1">
    <citation type="submission" date="2016-10" db="EMBL/GenBank/DDBJ databases">
        <authorList>
            <person name="Varghese N."/>
            <person name="Submissions S."/>
        </authorList>
    </citation>
    <scope>NUCLEOTIDE SEQUENCE [LARGE SCALE GENOMIC DNA]</scope>
    <source>
        <strain evidence="3">CGMCC 1.6474</strain>
    </source>
</reference>
<dbReference type="STRING" id="414703.SAMN04488125_11242"/>
<feature type="compositionally biased region" description="Basic residues" evidence="1">
    <location>
        <begin position="12"/>
        <end position="23"/>
    </location>
</feature>
<evidence type="ECO:0000313" key="2">
    <source>
        <dbReference type="EMBL" id="SFL29182.1"/>
    </source>
</evidence>
<dbReference type="RefSeq" id="WP_091947778.1">
    <property type="nucleotide sequence ID" value="NZ_FOSV01000012.1"/>
</dbReference>
<dbReference type="OrthoDB" id="8000354at2"/>
<sequence length="68" mass="7660">MVKPPTRDGQHGRRHHGAGRHAPRTGEPSTETRNRLALSRFTYSGGYDGYEGRMILRPDWAKPSGSKR</sequence>
<proteinExistence type="predicted"/>
<evidence type="ECO:0000313" key="3">
    <source>
        <dbReference type="Proteomes" id="UP000198804"/>
    </source>
</evidence>
<dbReference type="EMBL" id="FOSV01000012">
    <property type="protein sequence ID" value="SFL29182.1"/>
    <property type="molecule type" value="Genomic_DNA"/>
</dbReference>
<accession>A0A1I4GGI5</accession>
<gene>
    <name evidence="2" type="ORF">SAMN04488125_11242</name>
</gene>
<keyword evidence="3" id="KW-1185">Reference proteome</keyword>
<dbReference type="Proteomes" id="UP000198804">
    <property type="component" value="Unassembled WGS sequence"/>
</dbReference>
<feature type="region of interest" description="Disordered" evidence="1">
    <location>
        <begin position="1"/>
        <end position="37"/>
    </location>
</feature>
<feature type="compositionally biased region" description="Basic and acidic residues" evidence="1">
    <location>
        <begin position="1"/>
        <end position="11"/>
    </location>
</feature>
<name>A0A1I4GGI5_9HYPH</name>
<evidence type="ECO:0000256" key="1">
    <source>
        <dbReference type="SAM" id="MobiDB-lite"/>
    </source>
</evidence>
<organism evidence="2 3">
    <name type="scientific">Methylorubrum salsuginis</name>
    <dbReference type="NCBI Taxonomy" id="414703"/>
    <lineage>
        <taxon>Bacteria</taxon>
        <taxon>Pseudomonadati</taxon>
        <taxon>Pseudomonadota</taxon>
        <taxon>Alphaproteobacteria</taxon>
        <taxon>Hyphomicrobiales</taxon>
        <taxon>Methylobacteriaceae</taxon>
        <taxon>Methylorubrum</taxon>
    </lineage>
</organism>
<dbReference type="AlphaFoldDB" id="A0A1I4GGI5"/>